<reference evidence="1" key="1">
    <citation type="submission" date="2020-08" db="EMBL/GenBank/DDBJ databases">
        <title>Multicomponent nature underlies the extraordinary mechanical properties of spider dragline silk.</title>
        <authorList>
            <person name="Kono N."/>
            <person name="Nakamura H."/>
            <person name="Mori M."/>
            <person name="Yoshida Y."/>
            <person name="Ohtoshi R."/>
            <person name="Malay A.D."/>
            <person name="Moran D.A.P."/>
            <person name="Tomita M."/>
            <person name="Numata K."/>
            <person name="Arakawa K."/>
        </authorList>
    </citation>
    <scope>NUCLEOTIDE SEQUENCE</scope>
</reference>
<keyword evidence="2" id="KW-1185">Reference proteome</keyword>
<organism evidence="1 2">
    <name type="scientific">Nephila pilipes</name>
    <name type="common">Giant wood spider</name>
    <name type="synonym">Nephila maculata</name>
    <dbReference type="NCBI Taxonomy" id="299642"/>
    <lineage>
        <taxon>Eukaryota</taxon>
        <taxon>Metazoa</taxon>
        <taxon>Ecdysozoa</taxon>
        <taxon>Arthropoda</taxon>
        <taxon>Chelicerata</taxon>
        <taxon>Arachnida</taxon>
        <taxon>Araneae</taxon>
        <taxon>Araneomorphae</taxon>
        <taxon>Entelegynae</taxon>
        <taxon>Araneoidea</taxon>
        <taxon>Nephilidae</taxon>
        <taxon>Nephila</taxon>
    </lineage>
</organism>
<accession>A0A8X6U007</accession>
<evidence type="ECO:0000313" key="1">
    <source>
        <dbReference type="EMBL" id="GFT65746.1"/>
    </source>
</evidence>
<dbReference type="AlphaFoldDB" id="A0A8X6U007"/>
<dbReference type="Proteomes" id="UP000887013">
    <property type="component" value="Unassembled WGS sequence"/>
</dbReference>
<sequence length="262" mass="30905">MNKNEQEIKHLDIVKCNEISDKRDIPQELSLSIKTTALLESEKKSAISLQKTGDNDTIYSDLTRFLVLWSLSASNIPKEVRIYLKTMHRSESFPVKEMINNVDMKFFYLDFEKIIEINGGKIYESTEIECAEFILSRCLILCGEPKHCSFMLVASFLSHLIFSFFDEVGCFRILYVVEFCFDVLYRRLFRKVFKSKKDYESLLIFCREFNERVARNTMLNKVCITCVENWTDRVKDCVNILVDTFYLEGENYSKRFIQLNLH</sequence>
<comment type="caution">
    <text evidence="1">The sequence shown here is derived from an EMBL/GenBank/DDBJ whole genome shotgun (WGS) entry which is preliminary data.</text>
</comment>
<dbReference type="OrthoDB" id="6439474at2759"/>
<evidence type="ECO:0000313" key="2">
    <source>
        <dbReference type="Proteomes" id="UP000887013"/>
    </source>
</evidence>
<proteinExistence type="predicted"/>
<dbReference type="EMBL" id="BMAW01115341">
    <property type="protein sequence ID" value="GFT65746.1"/>
    <property type="molecule type" value="Genomic_DNA"/>
</dbReference>
<protein>
    <submittedName>
        <fullName evidence="1">Uncharacterized protein</fullName>
    </submittedName>
</protein>
<name>A0A8X6U007_NEPPI</name>
<gene>
    <name evidence="1" type="ORF">NPIL_190241</name>
</gene>